<organism evidence="1 2">
    <name type="scientific">Paraclostridium tenue</name>
    <dbReference type="NCBI Taxonomy" id="1737"/>
    <lineage>
        <taxon>Bacteria</taxon>
        <taxon>Bacillati</taxon>
        <taxon>Bacillota</taxon>
        <taxon>Clostridia</taxon>
        <taxon>Peptostreptococcales</taxon>
        <taxon>Peptostreptococcaceae</taxon>
        <taxon>Paraclostridium</taxon>
    </lineage>
</organism>
<dbReference type="Proteomes" id="UP001400965">
    <property type="component" value="Unassembled WGS sequence"/>
</dbReference>
<accession>A0ABP3XIT6</accession>
<evidence type="ECO:0000313" key="1">
    <source>
        <dbReference type="EMBL" id="GAA0865438.1"/>
    </source>
</evidence>
<proteinExistence type="predicted"/>
<gene>
    <name evidence="1" type="ORF">GCM10008917_22910</name>
</gene>
<evidence type="ECO:0000313" key="2">
    <source>
        <dbReference type="Proteomes" id="UP001400965"/>
    </source>
</evidence>
<dbReference type="Pfam" id="PF01663">
    <property type="entry name" value="Phosphodiest"/>
    <property type="match status" value="1"/>
</dbReference>
<dbReference type="EMBL" id="BAAACP010000015">
    <property type="protein sequence ID" value="GAA0865438.1"/>
    <property type="molecule type" value="Genomic_DNA"/>
</dbReference>
<dbReference type="InterPro" id="IPR017850">
    <property type="entry name" value="Alkaline_phosphatase_core_sf"/>
</dbReference>
<name>A0ABP3XIT6_9FIRM</name>
<dbReference type="RefSeq" id="WP_346046109.1">
    <property type="nucleotide sequence ID" value="NZ_BAAACP010000015.1"/>
</dbReference>
<sequence>MNKVVVISIDSLFTRDIKYLEELPNFKKILDGSSIVKDINCIYPTLTYPCHTTIVTGVYPDKHNISHNEKLELNVKMPEWYWYSKDIKCDSIIDIAKKNNITTSTILWPVTGGCNSDHNIAEIWTKNEGEDPIEVYINSCSKHLMEKIYPKYSHIINWNKEPYLDEFGVCCAEDIIKEYKPDLILIHLAYLDHTRHQYGLYHENVINSFKTYDKWLGRIINSLKEASVYDKTNFIILGDHGQLEVKKLISPNIVFKDKGLISVDKDGNITDYKAIFKSAGISSHVIVKDTTYIDKVKNILKDMKDDETFGIESIFDKNELKNNHRLDCDADFVIEGKEGIAFSNDVTGEITKETDNSNYKYCLATHGHLPHKGDKPPFIAKGPNIKENITINGGNLVDEAPTIMKIFDIDMKNIDGCAFNIVK</sequence>
<dbReference type="InterPro" id="IPR002591">
    <property type="entry name" value="Phosphodiest/P_Trfase"/>
</dbReference>
<dbReference type="PANTHER" id="PTHR10151:SF120">
    <property type="entry name" value="BIS(5'-ADENOSYL)-TRIPHOSPHATASE"/>
    <property type="match status" value="1"/>
</dbReference>
<reference evidence="2" key="1">
    <citation type="journal article" date="2019" name="Int. J. Syst. Evol. Microbiol.">
        <title>The Global Catalogue of Microorganisms (GCM) 10K type strain sequencing project: providing services to taxonomists for standard genome sequencing and annotation.</title>
        <authorList>
            <consortium name="The Broad Institute Genomics Platform"/>
            <consortium name="The Broad Institute Genome Sequencing Center for Infectious Disease"/>
            <person name="Wu L."/>
            <person name="Ma J."/>
        </authorList>
    </citation>
    <scope>NUCLEOTIDE SEQUENCE [LARGE SCALE GENOMIC DNA]</scope>
    <source>
        <strain evidence="2">JCM 6486</strain>
    </source>
</reference>
<dbReference type="CDD" id="cd16018">
    <property type="entry name" value="Enpp"/>
    <property type="match status" value="1"/>
</dbReference>
<protein>
    <submittedName>
        <fullName evidence="1">Ectonucleotide pyrophosphatase/phosphodiesterase</fullName>
    </submittedName>
</protein>
<keyword evidence="2" id="KW-1185">Reference proteome</keyword>
<dbReference type="SUPFAM" id="SSF53649">
    <property type="entry name" value="Alkaline phosphatase-like"/>
    <property type="match status" value="1"/>
</dbReference>
<comment type="caution">
    <text evidence="1">The sequence shown here is derived from an EMBL/GenBank/DDBJ whole genome shotgun (WGS) entry which is preliminary data.</text>
</comment>
<dbReference type="Gene3D" id="3.40.720.10">
    <property type="entry name" value="Alkaline Phosphatase, subunit A"/>
    <property type="match status" value="1"/>
</dbReference>
<dbReference type="PANTHER" id="PTHR10151">
    <property type="entry name" value="ECTONUCLEOTIDE PYROPHOSPHATASE/PHOSPHODIESTERASE"/>
    <property type="match status" value="1"/>
</dbReference>